<protein>
    <submittedName>
        <fullName evidence="6">Helix-turn-helix domain-containing protein</fullName>
    </submittedName>
</protein>
<dbReference type="Pfam" id="PF12833">
    <property type="entry name" value="HTH_18"/>
    <property type="match status" value="1"/>
</dbReference>
<dbReference type="Proteomes" id="UP000758701">
    <property type="component" value="Unassembled WGS sequence"/>
</dbReference>
<keyword evidence="7" id="KW-1185">Reference proteome</keyword>
<feature type="domain" description="HTH araC/xylS-type" evidence="5">
    <location>
        <begin position="219"/>
        <end position="317"/>
    </location>
</feature>
<accession>A0ABS7W694</accession>
<evidence type="ECO:0000256" key="2">
    <source>
        <dbReference type="ARBA" id="ARBA00023125"/>
    </source>
</evidence>
<gene>
    <name evidence="6" type="ORF">KVH32_20305</name>
</gene>
<dbReference type="PROSITE" id="PS01124">
    <property type="entry name" value="HTH_ARAC_FAMILY_2"/>
    <property type="match status" value="1"/>
</dbReference>
<evidence type="ECO:0000256" key="3">
    <source>
        <dbReference type="ARBA" id="ARBA00023163"/>
    </source>
</evidence>
<dbReference type="PANTHER" id="PTHR46796:SF6">
    <property type="entry name" value="ARAC SUBFAMILY"/>
    <property type="match status" value="1"/>
</dbReference>
<organism evidence="6 7">
    <name type="scientific">Streptomyces olivaceus</name>
    <dbReference type="NCBI Taxonomy" id="47716"/>
    <lineage>
        <taxon>Bacteria</taxon>
        <taxon>Bacillati</taxon>
        <taxon>Actinomycetota</taxon>
        <taxon>Actinomycetes</taxon>
        <taxon>Kitasatosporales</taxon>
        <taxon>Streptomycetaceae</taxon>
        <taxon>Streptomyces</taxon>
    </lineage>
</organism>
<reference evidence="6 7" key="1">
    <citation type="submission" date="2021-06" db="EMBL/GenBank/DDBJ databases">
        <title>Ecological speciation of a Streptomyces species isolated from different habitats and geographic origins.</title>
        <authorList>
            <person name="Wang J."/>
        </authorList>
    </citation>
    <scope>NUCLEOTIDE SEQUENCE [LARGE SCALE GENOMIC DNA]</scope>
    <source>
        <strain evidence="6 7">FXJ8.012</strain>
    </source>
</reference>
<dbReference type="InterPro" id="IPR018060">
    <property type="entry name" value="HTH_AraC"/>
</dbReference>
<evidence type="ECO:0000313" key="6">
    <source>
        <dbReference type="EMBL" id="MBZ6153482.1"/>
    </source>
</evidence>
<keyword evidence="3" id="KW-0804">Transcription</keyword>
<feature type="region of interest" description="Disordered" evidence="4">
    <location>
        <begin position="1"/>
        <end position="45"/>
    </location>
</feature>
<proteinExistence type="predicted"/>
<dbReference type="Gene3D" id="1.10.10.60">
    <property type="entry name" value="Homeodomain-like"/>
    <property type="match status" value="1"/>
</dbReference>
<evidence type="ECO:0000256" key="4">
    <source>
        <dbReference type="SAM" id="MobiDB-lite"/>
    </source>
</evidence>
<name>A0ABS7W694_STROV</name>
<dbReference type="InterPro" id="IPR050204">
    <property type="entry name" value="AraC_XylS_family_regulators"/>
</dbReference>
<sequence length="344" mass="37328">MMDGDGPRPSGDAQAEARGGRVESAEGFLETLERSDLPPLRGGRHPGEGFRADVANRALGPLRLTELVTPQGECFRDARSARARDSGLWQVEVVLRGQVRAEQGGRTAVLGPMDLVLIDPVRPVRFASSATTHVTMLMPRHLLRLGADEAARLVGVGIPGSRGPGALVSSLVRDMTRTVDGFRAHEADRSAAAVIELVAVTLASRLGDVRPVEDEVLRTRVVGYIEARLSDRDLTPAKVAAAHHVSVRRLHKLFQDQPLTVAALIRRRRLERCRADLARRDTTVAAVAASWGFTDPAHFSRLFKATYGHSPRARVSNDGAPIVNDRLVGAREDGDRKATKRKGL</sequence>
<evidence type="ECO:0000256" key="1">
    <source>
        <dbReference type="ARBA" id="ARBA00023015"/>
    </source>
</evidence>
<dbReference type="SUPFAM" id="SSF46689">
    <property type="entry name" value="Homeodomain-like"/>
    <property type="match status" value="1"/>
</dbReference>
<dbReference type="InterPro" id="IPR035418">
    <property type="entry name" value="AraC-bd_2"/>
</dbReference>
<keyword evidence="2" id="KW-0238">DNA-binding</keyword>
<dbReference type="PANTHER" id="PTHR46796">
    <property type="entry name" value="HTH-TYPE TRANSCRIPTIONAL ACTIVATOR RHAS-RELATED"/>
    <property type="match status" value="1"/>
</dbReference>
<evidence type="ECO:0000313" key="7">
    <source>
        <dbReference type="Proteomes" id="UP000758701"/>
    </source>
</evidence>
<comment type="caution">
    <text evidence="6">The sequence shown here is derived from an EMBL/GenBank/DDBJ whole genome shotgun (WGS) entry which is preliminary data.</text>
</comment>
<dbReference type="InterPro" id="IPR009057">
    <property type="entry name" value="Homeodomain-like_sf"/>
</dbReference>
<dbReference type="SMART" id="SM00342">
    <property type="entry name" value="HTH_ARAC"/>
    <property type="match status" value="1"/>
</dbReference>
<evidence type="ECO:0000259" key="5">
    <source>
        <dbReference type="PROSITE" id="PS01124"/>
    </source>
</evidence>
<dbReference type="EMBL" id="JAHSTP010000007">
    <property type="protein sequence ID" value="MBZ6153482.1"/>
    <property type="molecule type" value="Genomic_DNA"/>
</dbReference>
<keyword evidence="1" id="KW-0805">Transcription regulation</keyword>
<dbReference type="Pfam" id="PF14525">
    <property type="entry name" value="AraC_binding_2"/>
    <property type="match status" value="1"/>
</dbReference>